<dbReference type="Pfam" id="PF00022">
    <property type="entry name" value="Actin"/>
    <property type="match status" value="1"/>
</dbReference>
<feature type="non-terminal residue" evidence="2">
    <location>
        <position position="404"/>
    </location>
</feature>
<dbReference type="VEuPathDB" id="VectorBase:ISCI008262"/>
<protein>
    <submittedName>
        <fullName evidence="2">Putative actin-related protein 10</fullName>
    </submittedName>
</protein>
<evidence type="ECO:0000256" key="1">
    <source>
        <dbReference type="RuleBase" id="RU000487"/>
    </source>
</evidence>
<reference evidence="2" key="1">
    <citation type="submission" date="2019-04" db="EMBL/GenBank/DDBJ databases">
        <title>An insight into the mialome of Ixodes scapularis.</title>
        <authorList>
            <person name="Ribeiro J.M."/>
            <person name="Mather T.N."/>
            <person name="Karim S."/>
        </authorList>
    </citation>
    <scope>NUCLEOTIDE SEQUENCE</scope>
</reference>
<organism evidence="2">
    <name type="scientific">Ixodes scapularis</name>
    <name type="common">Black-legged tick</name>
    <name type="synonym">Deer tick</name>
    <dbReference type="NCBI Taxonomy" id="6945"/>
    <lineage>
        <taxon>Eukaryota</taxon>
        <taxon>Metazoa</taxon>
        <taxon>Ecdysozoa</taxon>
        <taxon>Arthropoda</taxon>
        <taxon>Chelicerata</taxon>
        <taxon>Arachnida</taxon>
        <taxon>Acari</taxon>
        <taxon>Parasitiformes</taxon>
        <taxon>Ixodida</taxon>
        <taxon>Ixodoidea</taxon>
        <taxon>Ixodidae</taxon>
        <taxon>Ixodinae</taxon>
        <taxon>Ixodes</taxon>
    </lineage>
</organism>
<dbReference type="VEuPathDB" id="VectorBase:ISCP_003170"/>
<dbReference type="VEuPathDB" id="VectorBase:ISCI013228"/>
<dbReference type="InterPro" id="IPR043129">
    <property type="entry name" value="ATPase_NBD"/>
</dbReference>
<proteinExistence type="inferred from homology"/>
<sequence>MPVYEGISIVAEKNSIIFDFGRAYTKCGYAREPSPRWIVPSSVPIPNTDQVQGIWNYWGQEDLTAMLKEFFYTLYFKYLSVNPKDRRVVVAESVLCPTLFRNTVAQVLFEHFEVPAIVFVPSHLMALYTLGINTALVLDSGYYESVALPIYEGVCILSAWQAIPLGGLAIHRRIEVELMESAKVSGPTPGDFTLGEILSEPMKESVLEDVKVRTCFVTKMDRGHQLQVWGFARSHGAENVPEPPKPPPDVQYPLEGDKILTIPGFVREYAAEILFELDGDMKSIATLLLDSILKAPMDARKALSQNIVVMGGTSMMPGFKHRLAVELKQLVRDPTYARKMNLSSFLFHSPPCKENYTAWLGASIYGATDAVHSQCITRDQFQQNGCHIPDWSDQAWHAASGKSV</sequence>
<dbReference type="SUPFAM" id="SSF53067">
    <property type="entry name" value="Actin-like ATPase domain"/>
    <property type="match status" value="2"/>
</dbReference>
<dbReference type="Gene3D" id="3.30.420.40">
    <property type="match status" value="2"/>
</dbReference>
<dbReference type="PANTHER" id="PTHR11937">
    <property type="entry name" value="ACTIN"/>
    <property type="match status" value="1"/>
</dbReference>
<evidence type="ECO:0000313" key="2">
    <source>
        <dbReference type="EMBL" id="MOY35497.1"/>
    </source>
</evidence>
<dbReference type="VEuPathDB" id="VectorBase:ISCI013227"/>
<dbReference type="InterPro" id="IPR004000">
    <property type="entry name" value="Actin"/>
</dbReference>
<dbReference type="SMART" id="SM00268">
    <property type="entry name" value="ACTIN"/>
    <property type="match status" value="1"/>
</dbReference>
<dbReference type="VEuPathDB" id="VectorBase:ISCW013228"/>
<dbReference type="EMBL" id="GHJT01001526">
    <property type="protein sequence ID" value="MOY35497.1"/>
    <property type="molecule type" value="Transcribed_RNA"/>
</dbReference>
<name>A0A4D5RGP2_IXOSC</name>
<dbReference type="Gene3D" id="3.90.640.10">
    <property type="entry name" value="Actin, Chain A, domain 4"/>
    <property type="match status" value="1"/>
</dbReference>
<accession>A0A4D5RGP2</accession>
<dbReference type="VEuPathDB" id="VectorBase:ISCW008262"/>
<comment type="similarity">
    <text evidence="1">Belongs to the actin family.</text>
</comment>
<dbReference type="AlphaFoldDB" id="A0A4D5RGP2"/>
<dbReference type="OrthoDB" id="337660at2759"/>
<dbReference type="CDD" id="cd10207">
    <property type="entry name" value="ASKHA_NBD_Arp10"/>
    <property type="match status" value="1"/>
</dbReference>
<dbReference type="VEuPathDB" id="VectorBase:ISCW013227"/>